<protein>
    <submittedName>
        <fullName evidence="1">Uncharacterized protein</fullName>
    </submittedName>
</protein>
<gene>
    <name evidence="1" type="ORF">SAMN02745225_01313</name>
</gene>
<dbReference type="OrthoDB" id="157052at2"/>
<dbReference type="STRING" id="1121881.SAMN02745225_01313"/>
<dbReference type="NCBIfam" id="NF047719">
    <property type="entry name" value="SCO6745_fam_HTH"/>
    <property type="match status" value="1"/>
</dbReference>
<dbReference type="Proteomes" id="UP000184295">
    <property type="component" value="Unassembled WGS sequence"/>
</dbReference>
<proteinExistence type="predicted"/>
<reference evidence="2" key="1">
    <citation type="submission" date="2016-11" db="EMBL/GenBank/DDBJ databases">
        <authorList>
            <person name="Varghese N."/>
            <person name="Submissions S."/>
        </authorList>
    </citation>
    <scope>NUCLEOTIDE SEQUENCE [LARGE SCALE GENOMIC DNA]</scope>
    <source>
        <strain evidence="2">DSM 19514</strain>
    </source>
</reference>
<dbReference type="RefSeq" id="WP_072790225.1">
    <property type="nucleotide sequence ID" value="NZ_FQUL01000016.1"/>
</dbReference>
<dbReference type="AlphaFoldDB" id="A0A1M4VGC4"/>
<dbReference type="InterPro" id="IPR054058">
    <property type="entry name" value="HTH_67"/>
</dbReference>
<dbReference type="EMBL" id="FQUL01000016">
    <property type="protein sequence ID" value="SHE67977.1"/>
    <property type="molecule type" value="Genomic_DNA"/>
</dbReference>
<evidence type="ECO:0000313" key="2">
    <source>
        <dbReference type="Proteomes" id="UP000184295"/>
    </source>
</evidence>
<evidence type="ECO:0000313" key="1">
    <source>
        <dbReference type="EMBL" id="SHE67977.1"/>
    </source>
</evidence>
<sequence>MAEDRVRIDLLRPIWKELEKIHIVTYFVRECREAYKELGVEDVWSRYFAGRAAPMGRVTPETVAATFYNFSLSMVRQHMDSVWEVAGPESFITARFEGADRALTRLLGSHTSSGTFDSLTGLLEEVAGTGSPEGKPLYSANLGISAPEKPHIVLFHLATLIREHKGDIHNAVLLSSSVSGVEAHILLSGVGHMSKEMVLASRGWTEEQWTEAEANLRRRGFIDGSGSITAAGKDFRITVEAETESLAKGLWSAVDNDRLTEIGATLSAIGETLNGSKELPAFKPTYEELGML</sequence>
<keyword evidence="2" id="KW-1185">Reference proteome</keyword>
<name>A0A1M4VGC4_9ACTN</name>
<accession>A0A1M4VGC4</accession>
<dbReference type="Pfam" id="PF21863">
    <property type="entry name" value="HTH_67"/>
    <property type="match status" value="1"/>
</dbReference>
<organism evidence="1 2">
    <name type="scientific">Ferrithrix thermotolerans DSM 19514</name>
    <dbReference type="NCBI Taxonomy" id="1121881"/>
    <lineage>
        <taxon>Bacteria</taxon>
        <taxon>Bacillati</taxon>
        <taxon>Actinomycetota</taxon>
        <taxon>Acidimicrobiia</taxon>
        <taxon>Acidimicrobiales</taxon>
        <taxon>Acidimicrobiaceae</taxon>
        <taxon>Ferrithrix</taxon>
    </lineage>
</organism>